<name>A0A7M2Y6M1_9FLAO</name>
<dbReference type="KEGG" id="kfa:Q73A0000_03360"/>
<sequence>MKKYCAFLRGVNVNGTSMKMAEVSKVFTEAGMKDVISVLATGNIIFSSDKNRADLKIILEKSLSEFFNYEAFLFLKTEKEVVEIFEQNPFLKSEDSHIYIFVGIENIEHLLSEEFNQSIKSENENGTIVNRTFYWQVSKGNTLDSNFGKVLGKKSLKEKMTSRNLNTIEKIIKKFNTQQLI</sequence>
<dbReference type="RefSeq" id="WP_193812683.1">
    <property type="nucleotide sequence ID" value="NZ_CP040442.1"/>
</dbReference>
<dbReference type="Gene3D" id="3.30.70.1280">
    <property type="entry name" value="SP0830-like domains"/>
    <property type="match status" value="1"/>
</dbReference>
<dbReference type="SUPFAM" id="SSF160379">
    <property type="entry name" value="SP0830-like"/>
    <property type="match status" value="1"/>
</dbReference>
<dbReference type="Gene3D" id="3.30.70.1260">
    <property type="entry name" value="bacterial protein sp0830 like"/>
    <property type="match status" value="1"/>
</dbReference>
<accession>A0A7M2Y6M1</accession>
<dbReference type="InterPro" id="IPR012545">
    <property type="entry name" value="DUF1697"/>
</dbReference>
<dbReference type="EMBL" id="CP040442">
    <property type="protein sequence ID" value="QOW09469.1"/>
    <property type="molecule type" value="Genomic_DNA"/>
</dbReference>
<reference evidence="1 2" key="1">
    <citation type="submission" date="2019-05" db="EMBL/GenBank/DDBJ databases">
        <title>Chryseobacterium sp. isolated from King George Island, maritime Antarctica.</title>
        <authorList>
            <person name="Peng X."/>
        </authorList>
    </citation>
    <scope>NUCLEOTIDE SEQUENCE [LARGE SCALE GENOMIC DNA]</scope>
    <source>
        <strain evidence="1 2">7-3A</strain>
    </source>
</reference>
<dbReference type="PIRSF" id="PIRSF008502">
    <property type="entry name" value="UCP008502"/>
    <property type="match status" value="1"/>
</dbReference>
<evidence type="ECO:0000313" key="1">
    <source>
        <dbReference type="EMBL" id="QOW09469.1"/>
    </source>
</evidence>
<dbReference type="Proteomes" id="UP000594195">
    <property type="component" value="Chromosome"/>
</dbReference>
<protein>
    <submittedName>
        <fullName evidence="1">DUF1697 domain-containing protein</fullName>
    </submittedName>
</protein>
<dbReference type="PANTHER" id="PTHR36439:SF1">
    <property type="entry name" value="DUF1697 DOMAIN-CONTAINING PROTEIN"/>
    <property type="match status" value="1"/>
</dbReference>
<dbReference type="Pfam" id="PF08002">
    <property type="entry name" value="DUF1697"/>
    <property type="match status" value="1"/>
</dbReference>
<proteinExistence type="predicted"/>
<evidence type="ECO:0000313" key="2">
    <source>
        <dbReference type="Proteomes" id="UP000594195"/>
    </source>
</evidence>
<dbReference type="AlphaFoldDB" id="A0A7M2Y6M1"/>
<gene>
    <name evidence="1" type="ORF">Q73A0000_03360</name>
</gene>
<keyword evidence="2" id="KW-1185">Reference proteome</keyword>
<organism evidence="1 2">
    <name type="scientific">Kaistella flava</name>
    <name type="common">ex Peng et al. 2021</name>
    <dbReference type="NCBI Taxonomy" id="2038776"/>
    <lineage>
        <taxon>Bacteria</taxon>
        <taxon>Pseudomonadati</taxon>
        <taxon>Bacteroidota</taxon>
        <taxon>Flavobacteriia</taxon>
        <taxon>Flavobacteriales</taxon>
        <taxon>Weeksellaceae</taxon>
        <taxon>Chryseobacterium group</taxon>
        <taxon>Kaistella</taxon>
    </lineage>
</organism>
<dbReference type="PANTHER" id="PTHR36439">
    <property type="entry name" value="BLL4334 PROTEIN"/>
    <property type="match status" value="1"/>
</dbReference>